<accession>M4FHY5</accession>
<dbReference type="Proteomes" id="UP000694005">
    <property type="component" value="Chromosome A10"/>
</dbReference>
<dbReference type="EMBL" id="LS974626">
    <property type="protein sequence ID" value="CAG7909469.1"/>
    <property type="molecule type" value="Genomic_DNA"/>
</dbReference>
<dbReference type="EnsemblPlants" id="Bra040714.1">
    <property type="protein sequence ID" value="Bra040714.1-P"/>
    <property type="gene ID" value="Bra040714"/>
</dbReference>
<dbReference type="Gramene" id="A10p07150.2_BraZ1">
    <property type="protein sequence ID" value="A10p07150.2_BraZ1.CDS"/>
    <property type="gene ID" value="A10g07150.2_BraZ1"/>
</dbReference>
<dbReference type="EMBL" id="LR031577">
    <property type="protein sequence ID" value="VDD17199.1"/>
    <property type="molecule type" value="Genomic_DNA"/>
</dbReference>
<reference evidence="4" key="2">
    <citation type="journal article" date="2018" name="Hortic Res">
        <title>Improved Brassica rapa reference genome by single-molecule sequencing and chromosome conformation capture technologies.</title>
        <authorList>
            <person name="Zhang L."/>
            <person name="Cai X."/>
            <person name="Wu J."/>
            <person name="Liu M."/>
            <person name="Grob S."/>
            <person name="Cheng F."/>
            <person name="Liang J."/>
            <person name="Cai C."/>
            <person name="Liu Z."/>
            <person name="Liu B."/>
            <person name="Wang F."/>
            <person name="Li S."/>
            <person name="Liu F."/>
            <person name="Li X."/>
            <person name="Cheng L."/>
            <person name="Yang W."/>
            <person name="Li M.H."/>
            <person name="Grossniklaus U."/>
            <person name="Zheng H."/>
            <person name="Wang X."/>
        </authorList>
    </citation>
    <scope>NUCLEOTIDE SEQUENCE [LARGE SCALE GENOMIC DNA]</scope>
    <source>
        <strain evidence="4">cv. Chiifu-401-42</strain>
    </source>
</reference>
<dbReference type="AlphaFoldDB" id="A0A3P6DDM2"/>
<dbReference type="Proteomes" id="UP000011750">
    <property type="component" value="Unassembled WGS sequence"/>
</dbReference>
<dbReference type="Gramene" id="Bra040714.1">
    <property type="protein sequence ID" value="Bra040714.1-P"/>
    <property type="gene ID" value="Bra040714"/>
</dbReference>
<keyword evidence="4" id="KW-1185">Reference proteome</keyword>
<accession>A0A3P6DDM2</accession>
<evidence type="ECO:0000313" key="2">
    <source>
        <dbReference type="EMBL" id="VDD17199.1"/>
    </source>
</evidence>
<sequence>MTNVSKETNVIAAKLDKKSEALSVSDGQKDYRNSKEAGEETMASLYFLSDKF</sequence>
<reference evidence="4" key="1">
    <citation type="journal article" date="2011" name="Nat. Genet.">
        <title>The genome of the mesopolyploid crop species Brassica rapa.</title>
        <authorList>
            <consortium name="Brassica rapa Genome Sequencing Project Consortium"/>
            <person name="Wang X."/>
            <person name="Wang H."/>
            <person name="Wang J."/>
            <person name="Sun R."/>
            <person name="Wu J."/>
            <person name="Liu S."/>
            <person name="Bai Y."/>
            <person name="Mun J.H."/>
            <person name="Bancroft I."/>
            <person name="Cheng F."/>
            <person name="Huang S."/>
            <person name="Li X."/>
            <person name="Hua W."/>
            <person name="Wang J."/>
            <person name="Wang X."/>
            <person name="Freeling M."/>
            <person name="Pires J.C."/>
            <person name="Paterson A.H."/>
            <person name="Chalhoub B."/>
            <person name="Wang B."/>
            <person name="Hayward A."/>
            <person name="Sharpe A.G."/>
            <person name="Park B.S."/>
            <person name="Weisshaar B."/>
            <person name="Liu B."/>
            <person name="Li B."/>
            <person name="Liu B."/>
            <person name="Tong C."/>
            <person name="Song C."/>
            <person name="Duran C."/>
            <person name="Peng C."/>
            <person name="Geng C."/>
            <person name="Koh C."/>
            <person name="Lin C."/>
            <person name="Edwards D."/>
            <person name="Mu D."/>
            <person name="Shen D."/>
            <person name="Soumpourou E."/>
            <person name="Li F."/>
            <person name="Fraser F."/>
            <person name="Conant G."/>
            <person name="Lassalle G."/>
            <person name="King G.J."/>
            <person name="Bonnema G."/>
            <person name="Tang H."/>
            <person name="Wang H."/>
            <person name="Belcram H."/>
            <person name="Zhou H."/>
            <person name="Hirakawa H."/>
            <person name="Abe H."/>
            <person name="Guo H."/>
            <person name="Wang H."/>
            <person name="Jin H."/>
            <person name="Parkin I.A."/>
            <person name="Batley J."/>
            <person name="Kim J.S."/>
            <person name="Just J."/>
            <person name="Li J."/>
            <person name="Xu J."/>
            <person name="Deng J."/>
            <person name="Kim J.A."/>
            <person name="Li J."/>
            <person name="Yu J."/>
            <person name="Meng J."/>
            <person name="Wang J."/>
            <person name="Min J."/>
            <person name="Poulain J."/>
            <person name="Wang J."/>
            <person name="Hatakeyama K."/>
            <person name="Wu K."/>
            <person name="Wang L."/>
            <person name="Fang L."/>
            <person name="Trick M."/>
            <person name="Links M.G."/>
            <person name="Zhao M."/>
            <person name="Jin M."/>
            <person name="Ramchiary N."/>
            <person name="Drou N."/>
            <person name="Berkman P.J."/>
            <person name="Cai Q."/>
            <person name="Huang Q."/>
            <person name="Li R."/>
            <person name="Tabata S."/>
            <person name="Cheng S."/>
            <person name="Zhang S."/>
            <person name="Zhang S."/>
            <person name="Huang S."/>
            <person name="Sato S."/>
            <person name="Sun S."/>
            <person name="Kwon S.J."/>
            <person name="Choi S.R."/>
            <person name="Lee T.H."/>
            <person name="Fan W."/>
            <person name="Zhao X."/>
            <person name="Tan X."/>
            <person name="Xu X."/>
            <person name="Wang Y."/>
            <person name="Qiu Y."/>
            <person name="Yin Y."/>
            <person name="Li Y."/>
            <person name="Du Y."/>
            <person name="Liao Y."/>
            <person name="Lim Y."/>
            <person name="Narusaka Y."/>
            <person name="Wang Y."/>
            <person name="Wang Z."/>
            <person name="Li Z."/>
            <person name="Wang Z."/>
            <person name="Xiong Z."/>
            <person name="Zhang Z."/>
        </authorList>
    </citation>
    <scope>NUCLEOTIDE SEQUENCE [LARGE SCALE GENOMIC DNA]</scope>
    <source>
        <strain evidence="4">cv. Chiifu-401-42</strain>
    </source>
</reference>
<evidence type="ECO:0000313" key="4">
    <source>
        <dbReference type="Proteomes" id="UP000011750"/>
    </source>
</evidence>
<gene>
    <name evidence="2" type="ORF">BRAA10T42912Z</name>
    <name evidence="1" type="ORF">BRAPAZ1V2_A10P07150.2</name>
</gene>
<reference evidence="3" key="4">
    <citation type="submission" date="2023-03" db="UniProtKB">
        <authorList>
            <consortium name="EnsemblPlants"/>
        </authorList>
    </citation>
    <scope>IDENTIFICATION</scope>
    <source>
        <strain evidence="3">cv. Chiifu-401-42</strain>
    </source>
</reference>
<protein>
    <submittedName>
        <fullName evidence="2 3">Uncharacterized protein</fullName>
    </submittedName>
</protein>
<evidence type="ECO:0000313" key="1">
    <source>
        <dbReference type="EMBL" id="CAG7909469.1"/>
    </source>
</evidence>
<dbReference type="HOGENOM" id="CLU_3090072_0_0_1"/>
<evidence type="ECO:0000313" key="3">
    <source>
        <dbReference type="EnsemblPlants" id="Bra040714.1-P"/>
    </source>
</evidence>
<organism evidence="2">
    <name type="scientific">Brassica campestris</name>
    <name type="common">Field mustard</name>
    <dbReference type="NCBI Taxonomy" id="3711"/>
    <lineage>
        <taxon>Eukaryota</taxon>
        <taxon>Viridiplantae</taxon>
        <taxon>Streptophyta</taxon>
        <taxon>Embryophyta</taxon>
        <taxon>Tracheophyta</taxon>
        <taxon>Spermatophyta</taxon>
        <taxon>Magnoliopsida</taxon>
        <taxon>eudicotyledons</taxon>
        <taxon>Gunneridae</taxon>
        <taxon>Pentapetalae</taxon>
        <taxon>rosids</taxon>
        <taxon>malvids</taxon>
        <taxon>Brassicales</taxon>
        <taxon>Brassicaceae</taxon>
        <taxon>Brassiceae</taxon>
        <taxon>Brassica</taxon>
    </lineage>
</organism>
<proteinExistence type="predicted"/>
<name>A0A3P6DDM2_BRACM</name>
<reference evidence="2" key="3">
    <citation type="submission" date="2018-11" db="EMBL/GenBank/DDBJ databases">
        <authorList>
            <consortium name="Genoscope - CEA"/>
            <person name="William W."/>
        </authorList>
    </citation>
    <scope>NUCLEOTIDE SEQUENCE</scope>
</reference>
<dbReference type="OMA" id="SMETNVI"/>